<dbReference type="Pfam" id="PF18768">
    <property type="entry name" value="RNPP_C"/>
    <property type="match status" value="1"/>
</dbReference>
<dbReference type="InterPro" id="IPR019734">
    <property type="entry name" value="TPR_rpt"/>
</dbReference>
<evidence type="ECO:0000259" key="1">
    <source>
        <dbReference type="PROSITE" id="PS50943"/>
    </source>
</evidence>
<dbReference type="SUPFAM" id="SSF47413">
    <property type="entry name" value="lambda repressor-like DNA-binding domains"/>
    <property type="match status" value="1"/>
</dbReference>
<evidence type="ECO:0000313" key="3">
    <source>
        <dbReference type="Proteomes" id="UP000198548"/>
    </source>
</evidence>
<reference evidence="2 3" key="1">
    <citation type="submission" date="2016-10" db="EMBL/GenBank/DDBJ databases">
        <authorList>
            <person name="de Groot N.N."/>
        </authorList>
    </citation>
    <scope>NUCLEOTIDE SEQUENCE [LARGE SCALE GENOMIC DNA]</scope>
    <source>
        <strain evidence="2 3">DSM 19182</strain>
    </source>
</reference>
<dbReference type="Proteomes" id="UP000198548">
    <property type="component" value="Unassembled WGS sequence"/>
</dbReference>
<dbReference type="SUPFAM" id="SSF48452">
    <property type="entry name" value="TPR-like"/>
    <property type="match status" value="1"/>
</dbReference>
<protein>
    <submittedName>
        <fullName evidence="2">Tetratricopeptide repeat-containing protein</fullName>
    </submittedName>
</protein>
<dbReference type="OrthoDB" id="1150409at2"/>
<gene>
    <name evidence="2" type="ORF">SAMN04488100_1051</name>
</gene>
<dbReference type="InterPro" id="IPR001387">
    <property type="entry name" value="Cro/C1-type_HTH"/>
</dbReference>
<dbReference type="InterPro" id="IPR053163">
    <property type="entry name" value="HTH-type_regulator_Rgg"/>
</dbReference>
<dbReference type="AlphaFoldDB" id="A0A1H7RII6"/>
<dbReference type="Pfam" id="PF01381">
    <property type="entry name" value="HTH_3"/>
    <property type="match status" value="1"/>
</dbReference>
<dbReference type="SMART" id="SM00530">
    <property type="entry name" value="HTH_XRE"/>
    <property type="match status" value="1"/>
</dbReference>
<dbReference type="RefSeq" id="WP_091486923.1">
    <property type="nucleotide sequence ID" value="NZ_BJUX01000008.1"/>
</dbReference>
<dbReference type="InterPro" id="IPR041315">
    <property type="entry name" value="PlcR_TPR"/>
</dbReference>
<feature type="domain" description="HTH cro/C1-type" evidence="1">
    <location>
        <begin position="7"/>
        <end position="60"/>
    </location>
</feature>
<name>A0A1H7RII6_9LACT</name>
<dbReference type="EMBL" id="FOBL01000005">
    <property type="protein sequence ID" value="SEL59919.1"/>
    <property type="molecule type" value="Genomic_DNA"/>
</dbReference>
<dbReference type="GO" id="GO:0003677">
    <property type="term" value="F:DNA binding"/>
    <property type="evidence" value="ECO:0007669"/>
    <property type="project" value="InterPro"/>
</dbReference>
<sequence length="291" mass="34425">MKIGEKIKKRRKEIKMTQADLSDGICTQAMISRIEKKKVRPSRELMEKLAERLNVSLHYFYGEDSVESRYSKTAQLCKLIRQHLERREYDSVSYLISTNEELIDQTIGEDKLFFEWVTALLYDYRDGDHDKALDHLIALEKTTKNGELRIEIIDSIGNQYLRKEDYDTAEKYYHRGFDMFSEWMSHEKKAKLLLNYSVCLALKKKYSDCLSKVFQGLDLVVSENTLFLLGDFLYYKGYCLENLDQKEDALEAYKKAWMIFDIQQNEKFSVSMQLTIDRLEKELVNVTQLEK</sequence>
<dbReference type="InterPro" id="IPR010982">
    <property type="entry name" value="Lambda_DNA-bd_dom_sf"/>
</dbReference>
<proteinExistence type="predicted"/>
<dbReference type="PANTHER" id="PTHR37038:SF14">
    <property type="entry name" value="TRANSCRIPTIONAL ACTIVATOR"/>
    <property type="match status" value="1"/>
</dbReference>
<evidence type="ECO:0000313" key="2">
    <source>
        <dbReference type="EMBL" id="SEL59919.1"/>
    </source>
</evidence>
<dbReference type="PROSITE" id="PS50943">
    <property type="entry name" value="HTH_CROC1"/>
    <property type="match status" value="1"/>
</dbReference>
<dbReference type="CDD" id="cd00093">
    <property type="entry name" value="HTH_XRE"/>
    <property type="match status" value="1"/>
</dbReference>
<dbReference type="STRING" id="426703.SAMN04488100_1051"/>
<dbReference type="Gene3D" id="1.25.40.10">
    <property type="entry name" value="Tetratricopeptide repeat domain"/>
    <property type="match status" value="1"/>
</dbReference>
<dbReference type="PANTHER" id="PTHR37038">
    <property type="entry name" value="TRANSCRIPTIONAL REGULATOR-RELATED"/>
    <property type="match status" value="1"/>
</dbReference>
<dbReference type="SMART" id="SM00028">
    <property type="entry name" value="TPR"/>
    <property type="match status" value="2"/>
</dbReference>
<organism evidence="2 3">
    <name type="scientific">Alkalibacterium putridalgicola</name>
    <dbReference type="NCBI Taxonomy" id="426703"/>
    <lineage>
        <taxon>Bacteria</taxon>
        <taxon>Bacillati</taxon>
        <taxon>Bacillota</taxon>
        <taxon>Bacilli</taxon>
        <taxon>Lactobacillales</taxon>
        <taxon>Carnobacteriaceae</taxon>
        <taxon>Alkalibacterium</taxon>
    </lineage>
</organism>
<accession>A0A1H7RII6</accession>
<dbReference type="InterPro" id="IPR011990">
    <property type="entry name" value="TPR-like_helical_dom_sf"/>
</dbReference>